<feature type="domain" description="CAP-Gly" evidence="4">
    <location>
        <begin position="37"/>
        <end position="81"/>
    </location>
</feature>
<dbReference type="SMART" id="SM01052">
    <property type="entry name" value="CAP_GLY"/>
    <property type="match status" value="1"/>
</dbReference>
<accession>A0A9P3H8R7</accession>
<dbReference type="EMBL" id="BQFW01000006">
    <property type="protein sequence ID" value="GJJ72151.1"/>
    <property type="molecule type" value="Genomic_DNA"/>
</dbReference>
<proteinExistence type="predicted"/>
<keyword evidence="6" id="KW-1185">Reference proteome</keyword>
<evidence type="ECO:0000256" key="3">
    <source>
        <dbReference type="ARBA" id="ARBA00023186"/>
    </source>
</evidence>
<dbReference type="InterPro" id="IPR032675">
    <property type="entry name" value="LRR_dom_sf"/>
</dbReference>
<evidence type="ECO:0000256" key="2">
    <source>
        <dbReference type="ARBA" id="ARBA00022737"/>
    </source>
</evidence>
<dbReference type="PROSITE" id="PS51450">
    <property type="entry name" value="LRR"/>
    <property type="match status" value="1"/>
</dbReference>
<dbReference type="SUPFAM" id="SSF74924">
    <property type="entry name" value="Cap-Gly domain"/>
    <property type="match status" value="1"/>
</dbReference>
<reference evidence="5" key="1">
    <citation type="submission" date="2021-11" db="EMBL/GenBank/DDBJ databases">
        <authorList>
            <person name="Herlambang A."/>
            <person name="Guo Y."/>
            <person name="Takashima Y."/>
            <person name="Nishizawa T."/>
        </authorList>
    </citation>
    <scope>NUCLEOTIDE SEQUENCE</scope>
    <source>
        <strain evidence="5">E1425</strain>
    </source>
</reference>
<dbReference type="InterPro" id="IPR029071">
    <property type="entry name" value="Ubiquitin-like_domsf"/>
</dbReference>
<keyword evidence="2" id="KW-0677">Repeat</keyword>
<dbReference type="PANTHER" id="PTHR18849">
    <property type="entry name" value="LEUCINE RICH REPEAT PROTEIN"/>
    <property type="match status" value="1"/>
</dbReference>
<dbReference type="Pfam" id="PF01302">
    <property type="entry name" value="CAP_GLY"/>
    <property type="match status" value="1"/>
</dbReference>
<organism evidence="5 6">
    <name type="scientific">Entomortierella parvispora</name>
    <dbReference type="NCBI Taxonomy" id="205924"/>
    <lineage>
        <taxon>Eukaryota</taxon>
        <taxon>Fungi</taxon>
        <taxon>Fungi incertae sedis</taxon>
        <taxon>Mucoromycota</taxon>
        <taxon>Mortierellomycotina</taxon>
        <taxon>Mortierellomycetes</taxon>
        <taxon>Mortierellales</taxon>
        <taxon>Mortierellaceae</taxon>
        <taxon>Entomortierella</taxon>
    </lineage>
</organism>
<dbReference type="SUPFAM" id="SSF52058">
    <property type="entry name" value="L domain-like"/>
    <property type="match status" value="1"/>
</dbReference>
<evidence type="ECO:0000313" key="6">
    <source>
        <dbReference type="Proteomes" id="UP000827284"/>
    </source>
</evidence>
<dbReference type="SUPFAM" id="SSF54236">
    <property type="entry name" value="Ubiquitin-like"/>
    <property type="match status" value="1"/>
</dbReference>
<dbReference type="Gene3D" id="3.80.10.10">
    <property type="entry name" value="Ribonuclease Inhibitor"/>
    <property type="match status" value="1"/>
</dbReference>
<dbReference type="Gene3D" id="3.10.20.90">
    <property type="entry name" value="Phosphatidylinositol 3-kinase Catalytic Subunit, Chain A, domain 1"/>
    <property type="match status" value="1"/>
</dbReference>
<dbReference type="AlphaFoldDB" id="A0A9P3H8R7"/>
<comment type="caution">
    <text evidence="5">The sequence shown here is derived from an EMBL/GenBank/DDBJ whole genome shotgun (WGS) entry which is preliminary data.</text>
</comment>
<protein>
    <submittedName>
        <fullName evidence="5">Tubulin-specific chaperone E</fullName>
    </submittedName>
</protein>
<keyword evidence="1" id="KW-0433">Leucine-rich repeat</keyword>
<gene>
    <name evidence="5" type="ORF">EMPS_04508</name>
</gene>
<reference evidence="5" key="2">
    <citation type="journal article" date="2022" name="Microbiol. Resour. Announc.">
        <title>Whole-Genome Sequence of Entomortierella parvispora E1425, a Mucoromycotan Fungus Associated with Burkholderiaceae-Related Endosymbiotic Bacteria.</title>
        <authorList>
            <person name="Herlambang A."/>
            <person name="Guo Y."/>
            <person name="Takashima Y."/>
            <person name="Narisawa K."/>
            <person name="Ohta H."/>
            <person name="Nishizawa T."/>
        </authorList>
    </citation>
    <scope>NUCLEOTIDE SEQUENCE</scope>
    <source>
        <strain evidence="5">E1425</strain>
    </source>
</reference>
<dbReference type="PROSITE" id="PS50245">
    <property type="entry name" value="CAP_GLY_2"/>
    <property type="match status" value="1"/>
</dbReference>
<evidence type="ECO:0000259" key="4">
    <source>
        <dbReference type="PROSITE" id="PS50245"/>
    </source>
</evidence>
<dbReference type="Gene3D" id="2.30.30.190">
    <property type="entry name" value="CAP Gly-rich-like domain"/>
    <property type="match status" value="1"/>
</dbReference>
<evidence type="ECO:0000313" key="5">
    <source>
        <dbReference type="EMBL" id="GJJ72151.1"/>
    </source>
</evidence>
<dbReference type="OrthoDB" id="5273213at2759"/>
<sequence>MTSDVATTEASTRAQPQLVLGQRIETEGYRGTVRFLGPVPGTSGEWIGVEWDDVQRGKHSGENKGVQYFQCLFPGTGSFTRFSNKIHAGQSLLEILKERYVDDEKTAKDLFLGESNIKVDIYDFDRIKERNRKLHLMKVIGLANTNVATAADYDETLAACPDIEDLDLSSSLVSTWQDVANICAPLKKLDILRINRNRFVPLVEPPLLSHSFATVRCLAVNRIYFTWDQFMLLESSFPNLEMLQIGFNMLADLGKNDGSVPVATQKVSGFAKLEDLHLEGNLFSDWNQILRLSHLPRLTSLDLSENKIATIEGPQDASDFKTLKSIRLSDNLVQDWASIDSLGKYNSLTDVWFGNNPILNSESNAQGGGHNESARTTTIARMAHIQHLNGTEVTKKDRFNAELYYLKNVALVTLGMKPEDVKKAHPRFEELCEVHGRPDVSDESRKATSDILKDRLLAITLVSKDNVDGPVKNTVQRNILGTMTVKNLKNLAQKLLKIPSLRQEIVFLTNDLDYVDVKVTVKLADDLREISYYDVTDGVELIVMDKTKMKT</sequence>
<dbReference type="Proteomes" id="UP000827284">
    <property type="component" value="Unassembled WGS sequence"/>
</dbReference>
<dbReference type="InterPro" id="IPR000938">
    <property type="entry name" value="CAP-Gly_domain"/>
</dbReference>
<dbReference type="PANTHER" id="PTHR18849:SF0">
    <property type="entry name" value="CILIA- AND FLAGELLA-ASSOCIATED PROTEIN 410-RELATED"/>
    <property type="match status" value="1"/>
</dbReference>
<dbReference type="InterPro" id="IPR001611">
    <property type="entry name" value="Leu-rich_rpt"/>
</dbReference>
<dbReference type="InterPro" id="IPR036859">
    <property type="entry name" value="CAP-Gly_dom_sf"/>
</dbReference>
<evidence type="ECO:0000256" key="1">
    <source>
        <dbReference type="ARBA" id="ARBA00022614"/>
    </source>
</evidence>
<name>A0A9P3H8R7_9FUNG</name>
<keyword evidence="3" id="KW-0143">Chaperone</keyword>